<dbReference type="InterPro" id="IPR010824">
    <property type="entry name" value="DUF1425"/>
</dbReference>
<evidence type="ECO:0000313" key="3">
    <source>
        <dbReference type="Proteomes" id="UP001156318"/>
    </source>
</evidence>
<dbReference type="RefSeq" id="WP_035890898.1">
    <property type="nucleotide sequence ID" value="NZ_CP074352.1"/>
</dbReference>
<protein>
    <submittedName>
        <fullName evidence="2">YcfL family protein</fullName>
    </submittedName>
</protein>
<accession>A0ABY6JL07</accession>
<dbReference type="Pfam" id="PF07233">
    <property type="entry name" value="DUF1425"/>
    <property type="match status" value="1"/>
</dbReference>
<dbReference type="CDD" id="cd09030">
    <property type="entry name" value="DUF1425"/>
    <property type="match status" value="1"/>
</dbReference>
<feature type="signal peptide" evidence="1">
    <location>
        <begin position="1"/>
        <end position="16"/>
    </location>
</feature>
<gene>
    <name evidence="2" type="ORF">KFZ77_07380</name>
</gene>
<evidence type="ECO:0000313" key="2">
    <source>
        <dbReference type="EMBL" id="UYU33321.1"/>
    </source>
</evidence>
<dbReference type="Gene3D" id="2.60.40.3230">
    <property type="match status" value="1"/>
</dbReference>
<feature type="chain" id="PRO_5047273148" evidence="1">
    <location>
        <begin position="17"/>
        <end position="124"/>
    </location>
</feature>
<proteinExistence type="predicted"/>
<reference evidence="2 3" key="1">
    <citation type="submission" date="2021-05" db="EMBL/GenBank/DDBJ databases">
        <title>Isolation, identification, and the growth promoting effects of Pantoea dispersa strain YSD J2 from the aboveground leaves of Cyperus esculentus L.Var. Sativus.</title>
        <authorList>
            <person name="Wang S."/>
            <person name="Tang X.M."/>
            <person name="Huang Y.N."/>
        </authorList>
    </citation>
    <scope>NUCLEOTIDE SEQUENCE [LARGE SCALE GENOMIC DNA]</scope>
    <source>
        <strain evidence="3">YSD YN2</strain>
    </source>
</reference>
<keyword evidence="1" id="KW-0732">Signal</keyword>
<dbReference type="InterPro" id="IPR038483">
    <property type="entry name" value="YcfL-like_sf"/>
</dbReference>
<dbReference type="EMBL" id="CP074352">
    <property type="protein sequence ID" value="UYU33321.1"/>
    <property type="molecule type" value="Genomic_DNA"/>
</dbReference>
<name>A0ABY6JL07_9ENTR</name>
<sequence>MTPARLVALLFALTLAGCGSSPQIPVNEDQTLVLESAVLAAGITAEKPEYSSENITPSASSRIYNERDKPVTVSYRFYWYDAKGLEMHPLEAPRTVTIPAHSGVSVFASSHYLGARKVRLYLYL</sequence>
<dbReference type="PROSITE" id="PS51257">
    <property type="entry name" value="PROKAR_LIPOPROTEIN"/>
    <property type="match status" value="1"/>
</dbReference>
<organism evidence="2 3">
    <name type="scientific">Siccibacter colletis</name>
    <dbReference type="NCBI Taxonomy" id="1505757"/>
    <lineage>
        <taxon>Bacteria</taxon>
        <taxon>Pseudomonadati</taxon>
        <taxon>Pseudomonadota</taxon>
        <taxon>Gammaproteobacteria</taxon>
        <taxon>Enterobacterales</taxon>
        <taxon>Enterobacteriaceae</taxon>
        <taxon>Siccibacter</taxon>
    </lineage>
</organism>
<evidence type="ECO:0000256" key="1">
    <source>
        <dbReference type="SAM" id="SignalP"/>
    </source>
</evidence>
<dbReference type="Proteomes" id="UP001156318">
    <property type="component" value="Chromosome"/>
</dbReference>
<keyword evidence="3" id="KW-1185">Reference proteome</keyword>